<dbReference type="Proteomes" id="UP000789570">
    <property type="component" value="Unassembled WGS sequence"/>
</dbReference>
<keyword evidence="2" id="KW-1185">Reference proteome</keyword>
<proteinExistence type="predicted"/>
<sequence length="41" mass="4794">MDTTQTMMEKIADDTLFTLSEINTKIPSADFRHHLKKQKMP</sequence>
<dbReference type="EMBL" id="CAJVPQ010009012">
    <property type="protein sequence ID" value="CAG8711938.1"/>
    <property type="molecule type" value="Genomic_DNA"/>
</dbReference>
<accession>A0A9N9N8C6</accession>
<evidence type="ECO:0000313" key="1">
    <source>
        <dbReference type="EMBL" id="CAG8711938.1"/>
    </source>
</evidence>
<protein>
    <submittedName>
        <fullName evidence="1">16775_t:CDS:1</fullName>
    </submittedName>
</protein>
<evidence type="ECO:0000313" key="2">
    <source>
        <dbReference type="Proteomes" id="UP000789570"/>
    </source>
</evidence>
<feature type="non-terminal residue" evidence="1">
    <location>
        <position position="41"/>
    </location>
</feature>
<reference evidence="1" key="1">
    <citation type="submission" date="2021-06" db="EMBL/GenBank/DDBJ databases">
        <authorList>
            <person name="Kallberg Y."/>
            <person name="Tangrot J."/>
            <person name="Rosling A."/>
        </authorList>
    </citation>
    <scope>NUCLEOTIDE SEQUENCE</scope>
    <source>
        <strain evidence="1">UK204</strain>
    </source>
</reference>
<organism evidence="1 2">
    <name type="scientific">Funneliformis caledonium</name>
    <dbReference type="NCBI Taxonomy" id="1117310"/>
    <lineage>
        <taxon>Eukaryota</taxon>
        <taxon>Fungi</taxon>
        <taxon>Fungi incertae sedis</taxon>
        <taxon>Mucoromycota</taxon>
        <taxon>Glomeromycotina</taxon>
        <taxon>Glomeromycetes</taxon>
        <taxon>Glomerales</taxon>
        <taxon>Glomeraceae</taxon>
        <taxon>Funneliformis</taxon>
    </lineage>
</organism>
<dbReference type="AlphaFoldDB" id="A0A9N9N8C6"/>
<gene>
    <name evidence="1" type="ORF">FCALED_LOCUS13964</name>
</gene>
<comment type="caution">
    <text evidence="1">The sequence shown here is derived from an EMBL/GenBank/DDBJ whole genome shotgun (WGS) entry which is preliminary data.</text>
</comment>
<name>A0A9N9N8C6_9GLOM</name>